<dbReference type="Proteomes" id="UP000054495">
    <property type="component" value="Unassembled WGS sequence"/>
</dbReference>
<accession>A0A0D6LUT4</accession>
<name>A0A0D6LUT4_9BILA</name>
<evidence type="ECO:0000313" key="3">
    <source>
        <dbReference type="Proteomes" id="UP000054495"/>
    </source>
</evidence>
<gene>
    <name evidence="2" type="ORF">ANCCEY_05265</name>
</gene>
<organism evidence="2 3">
    <name type="scientific">Ancylostoma ceylanicum</name>
    <dbReference type="NCBI Taxonomy" id="53326"/>
    <lineage>
        <taxon>Eukaryota</taxon>
        <taxon>Metazoa</taxon>
        <taxon>Ecdysozoa</taxon>
        <taxon>Nematoda</taxon>
        <taxon>Chromadorea</taxon>
        <taxon>Rhabditida</taxon>
        <taxon>Rhabditina</taxon>
        <taxon>Rhabditomorpha</taxon>
        <taxon>Strongyloidea</taxon>
        <taxon>Ancylostomatidae</taxon>
        <taxon>Ancylostomatinae</taxon>
        <taxon>Ancylostoma</taxon>
    </lineage>
</organism>
<evidence type="ECO:0000256" key="1">
    <source>
        <dbReference type="SAM" id="MobiDB-lite"/>
    </source>
</evidence>
<sequence length="173" mass="19269">MGESSPEPLDELDEEPRRRVIRWQSVRVVGEPNGSPASRGLRRTGTVPSMRRPPRRGLGDRLEAFNGQHSYLRVPGQSGRTSPSIASNTSEPESCIDDARYQDDDDVGMVDISGESAMSGTSSYNPERPDPQIQIAMDRILSTRNHMERTMTVKRHLTLEGLLINGFFNSSSR</sequence>
<dbReference type="AlphaFoldDB" id="A0A0D6LUT4"/>
<dbReference type="EMBL" id="KE124893">
    <property type="protein sequence ID" value="EPB75629.1"/>
    <property type="molecule type" value="Genomic_DNA"/>
</dbReference>
<feature type="region of interest" description="Disordered" evidence="1">
    <location>
        <begin position="29"/>
        <end position="111"/>
    </location>
</feature>
<proteinExistence type="predicted"/>
<keyword evidence="3" id="KW-1185">Reference proteome</keyword>
<protein>
    <submittedName>
        <fullName evidence="2">Uncharacterized protein</fullName>
    </submittedName>
</protein>
<evidence type="ECO:0000313" key="2">
    <source>
        <dbReference type="EMBL" id="EPB75629.1"/>
    </source>
</evidence>
<feature type="compositionally biased region" description="Polar residues" evidence="1">
    <location>
        <begin position="78"/>
        <end position="92"/>
    </location>
</feature>
<reference evidence="2 3" key="1">
    <citation type="submission" date="2013-05" db="EMBL/GenBank/DDBJ databases">
        <title>Draft genome of the parasitic nematode Anyclostoma ceylanicum.</title>
        <authorList>
            <person name="Mitreva M."/>
        </authorList>
    </citation>
    <scope>NUCLEOTIDE SEQUENCE [LARGE SCALE GENOMIC DNA]</scope>
</reference>